<evidence type="ECO:0000259" key="3">
    <source>
        <dbReference type="Pfam" id="PF00561"/>
    </source>
</evidence>
<dbReference type="GO" id="GO:0005739">
    <property type="term" value="C:mitochondrion"/>
    <property type="evidence" value="ECO:0007669"/>
    <property type="project" value="TreeGrafter"/>
</dbReference>
<dbReference type="PANTHER" id="PTHR46118">
    <property type="entry name" value="PROTEIN ABHD11"/>
    <property type="match status" value="1"/>
</dbReference>
<dbReference type="Proteomes" id="UP000187455">
    <property type="component" value="Unassembled WGS sequence"/>
</dbReference>
<evidence type="ECO:0000313" key="4">
    <source>
        <dbReference type="EMBL" id="OLY85083.1"/>
    </source>
</evidence>
<evidence type="ECO:0000313" key="5">
    <source>
        <dbReference type="Proteomes" id="UP000187455"/>
    </source>
</evidence>
<organism evidence="4 5">
    <name type="scientific">Smittium mucronatum</name>
    <dbReference type="NCBI Taxonomy" id="133383"/>
    <lineage>
        <taxon>Eukaryota</taxon>
        <taxon>Fungi</taxon>
        <taxon>Fungi incertae sedis</taxon>
        <taxon>Zoopagomycota</taxon>
        <taxon>Kickxellomycotina</taxon>
        <taxon>Harpellomycetes</taxon>
        <taxon>Harpellales</taxon>
        <taxon>Legeriomycetaceae</taxon>
        <taxon>Smittium</taxon>
    </lineage>
</organism>
<dbReference type="GO" id="GO:0052689">
    <property type="term" value="F:carboxylic ester hydrolase activity"/>
    <property type="evidence" value="ECO:0007669"/>
    <property type="project" value="TreeGrafter"/>
</dbReference>
<evidence type="ECO:0000256" key="1">
    <source>
        <dbReference type="ARBA" id="ARBA00008645"/>
    </source>
</evidence>
<reference evidence="4 5" key="1">
    <citation type="journal article" date="2016" name="Mol. Biol. Evol.">
        <title>Genome-Wide Survey of Gut Fungi (Harpellales) Reveals the First Horizontally Transferred Ubiquitin Gene from a Mosquito Host.</title>
        <authorList>
            <person name="Wang Y."/>
            <person name="White M.M."/>
            <person name="Kvist S."/>
            <person name="Moncalvo J.M."/>
        </authorList>
    </citation>
    <scope>NUCLEOTIDE SEQUENCE [LARGE SCALE GENOMIC DNA]</scope>
    <source>
        <strain evidence="4 5">ALG-7-W6</strain>
    </source>
</reference>
<name>A0A1R0H7I8_9FUNG</name>
<dbReference type="InterPro" id="IPR029058">
    <property type="entry name" value="AB_hydrolase_fold"/>
</dbReference>
<dbReference type="InterPro" id="IPR000073">
    <property type="entry name" value="AB_hydrolase_1"/>
</dbReference>
<keyword evidence="2 4" id="KW-0378">Hydrolase</keyword>
<gene>
    <name evidence="4" type="ORF">AYI68_g741</name>
</gene>
<accession>A0A1R0H7I8</accession>
<feature type="domain" description="AB hydrolase-1" evidence="3">
    <location>
        <begin position="40"/>
        <end position="136"/>
    </location>
</feature>
<dbReference type="OrthoDB" id="8119704at2759"/>
<proteinExistence type="inferred from homology"/>
<dbReference type="PANTHER" id="PTHR46118:SF4">
    <property type="entry name" value="PROTEIN ABHD11"/>
    <property type="match status" value="1"/>
</dbReference>
<evidence type="ECO:0000256" key="2">
    <source>
        <dbReference type="ARBA" id="ARBA00022801"/>
    </source>
</evidence>
<comment type="similarity">
    <text evidence="1">Belongs to the AB hydrolase superfamily.</text>
</comment>
<dbReference type="AlphaFoldDB" id="A0A1R0H7I8"/>
<comment type="caution">
    <text evidence="4">The sequence shown here is derived from an EMBL/GenBank/DDBJ whole genome shotgun (WGS) entry which is preliminary data.</text>
</comment>
<dbReference type="EMBL" id="LSSL01000241">
    <property type="protein sequence ID" value="OLY85083.1"/>
    <property type="molecule type" value="Genomic_DNA"/>
</dbReference>
<dbReference type="STRING" id="133383.A0A1R0H7I8"/>
<keyword evidence="5" id="KW-1185">Reference proteome</keyword>
<sequence length="276" mass="31113">MNRQFNLFTLFSRGYSSNSHAVPPRYLKIDPTSEGANSSPLVLLHGLLGSKKNWTSLSKRFSKDLKRTVYALDLRNHGESEHVRPHDYQSMSEDVLEFIKKNDIVNPIVLGHSMGGKVAMVASLTEPDIFSSLIVEDMSPVYSDVGAENMRYVIGLKEIVEAKVKSLKQADEILKKYDSDLTASKVYVSRIPLDIIGPSLDNLSEWDMDISKRFNKPSLLIGGTKSSRVTPEGIKIFRTYFPDSDVSFIDSGHWVHSEKPEEFVQIVESFINKNKL</sequence>
<dbReference type="Pfam" id="PF00561">
    <property type="entry name" value="Abhydrolase_1"/>
    <property type="match status" value="1"/>
</dbReference>
<protein>
    <submittedName>
        <fullName evidence="4">Abhydrolase domain-containing protein</fullName>
    </submittedName>
</protein>
<dbReference type="Gene3D" id="3.40.50.1820">
    <property type="entry name" value="alpha/beta hydrolase"/>
    <property type="match status" value="1"/>
</dbReference>
<dbReference type="SUPFAM" id="SSF53474">
    <property type="entry name" value="alpha/beta-Hydrolases"/>
    <property type="match status" value="1"/>
</dbReference>